<evidence type="ECO:0000313" key="3">
    <source>
        <dbReference type="Proteomes" id="UP000193450"/>
    </source>
</evidence>
<dbReference type="Proteomes" id="UP000193450">
    <property type="component" value="Chromosome"/>
</dbReference>
<dbReference type="KEGG" id="osg:BST96_04240"/>
<feature type="transmembrane region" description="Helical" evidence="1">
    <location>
        <begin position="12"/>
        <end position="33"/>
    </location>
</feature>
<proteinExistence type="predicted"/>
<accession>A0A1X9N5L9</accession>
<evidence type="ECO:0000256" key="1">
    <source>
        <dbReference type="SAM" id="Phobius"/>
    </source>
</evidence>
<keyword evidence="1" id="KW-0472">Membrane</keyword>
<organism evidence="2 3">
    <name type="scientific">Oceanicoccus sagamiensis</name>
    <dbReference type="NCBI Taxonomy" id="716816"/>
    <lineage>
        <taxon>Bacteria</taxon>
        <taxon>Pseudomonadati</taxon>
        <taxon>Pseudomonadota</taxon>
        <taxon>Gammaproteobacteria</taxon>
        <taxon>Cellvibrionales</taxon>
        <taxon>Spongiibacteraceae</taxon>
        <taxon>Oceanicoccus</taxon>
    </lineage>
</organism>
<sequence>MTEQHSSSQEKTFSIWWGMAGCVAIMAVVWIVGPYSEDVVLAPYREGFWYRWQLAEPTFWTRFTAWSGYALHQITAWGIIYYAQHIYAKGKKPKYTNGLHSFNIWALAANAFFVGLHILQTKIWYDATAQDVHEATSFGSVTFMLVFILIMENQRRGMFFGKRAPLLKEAGAFLRRYHGYYFSWAIIYTFWYHPIEITYGHLLGTFYILLLILQGSLFFTRMHINRSWTLFLEMFVVIHAIAVAIVQQGEVATARFFFGFIVVFLITQMHGLKLSVKTQWALVALCAVLMALYYPARSSVEEFYRAFQVPLMEYGLLFILLIVLWPAYKLMGFSSEKK</sequence>
<feature type="transmembrane region" description="Helical" evidence="1">
    <location>
        <begin position="135"/>
        <end position="152"/>
    </location>
</feature>
<dbReference type="OrthoDB" id="57937at2"/>
<reference evidence="2 3" key="1">
    <citation type="submission" date="2016-11" db="EMBL/GenBank/DDBJ databases">
        <title>Trade-off between light-utilization and light-protection in marine flavobacteria.</title>
        <authorList>
            <person name="Kumagai Y."/>
        </authorList>
    </citation>
    <scope>NUCLEOTIDE SEQUENCE [LARGE SCALE GENOMIC DNA]</scope>
    <source>
        <strain evidence="2 3">NBRC 107125</strain>
    </source>
</reference>
<feature type="transmembrane region" description="Helical" evidence="1">
    <location>
        <begin position="252"/>
        <end position="272"/>
    </location>
</feature>
<feature type="transmembrane region" description="Helical" evidence="1">
    <location>
        <begin position="311"/>
        <end position="328"/>
    </location>
</feature>
<protein>
    <recommendedName>
        <fullName evidence="4">Serine active site containing 1-like protein</fullName>
    </recommendedName>
</protein>
<feature type="transmembrane region" description="Helical" evidence="1">
    <location>
        <begin position="279"/>
        <end position="296"/>
    </location>
</feature>
<dbReference type="STRING" id="716816.BST96_04240"/>
<feature type="transmembrane region" description="Helical" evidence="1">
    <location>
        <begin position="199"/>
        <end position="220"/>
    </location>
</feature>
<feature type="transmembrane region" description="Helical" evidence="1">
    <location>
        <begin position="173"/>
        <end position="193"/>
    </location>
</feature>
<evidence type="ECO:0000313" key="2">
    <source>
        <dbReference type="EMBL" id="ARN73388.1"/>
    </source>
</evidence>
<gene>
    <name evidence="2" type="ORF">BST96_04240</name>
</gene>
<evidence type="ECO:0008006" key="4">
    <source>
        <dbReference type="Google" id="ProtNLM"/>
    </source>
</evidence>
<dbReference type="EMBL" id="CP019343">
    <property type="protein sequence ID" value="ARN73388.1"/>
    <property type="molecule type" value="Genomic_DNA"/>
</dbReference>
<feature type="transmembrane region" description="Helical" evidence="1">
    <location>
        <begin position="227"/>
        <end position="246"/>
    </location>
</feature>
<feature type="transmembrane region" description="Helical" evidence="1">
    <location>
        <begin position="104"/>
        <end position="123"/>
    </location>
</feature>
<name>A0A1X9N5L9_9GAMM</name>
<keyword evidence="1" id="KW-1133">Transmembrane helix</keyword>
<dbReference type="AlphaFoldDB" id="A0A1X9N5L9"/>
<keyword evidence="3" id="KW-1185">Reference proteome</keyword>
<feature type="transmembrane region" description="Helical" evidence="1">
    <location>
        <begin position="63"/>
        <end position="83"/>
    </location>
</feature>
<keyword evidence="1" id="KW-0812">Transmembrane</keyword>
<dbReference type="RefSeq" id="WP_085757499.1">
    <property type="nucleotide sequence ID" value="NZ_CP019343.1"/>
</dbReference>